<name>A0A6N1N404_ACILW</name>
<evidence type="ECO:0000313" key="2">
    <source>
        <dbReference type="Proteomes" id="UP000509126"/>
    </source>
</evidence>
<dbReference type="Proteomes" id="UP000509126">
    <property type="component" value="Chromosome"/>
</dbReference>
<dbReference type="EMBL" id="CP054803">
    <property type="protein sequence ID" value="QKU21745.1"/>
    <property type="molecule type" value="Genomic_DNA"/>
</dbReference>
<protein>
    <submittedName>
        <fullName evidence="1">Uncharacterized protein</fullName>
    </submittedName>
</protein>
<dbReference type="RefSeq" id="WP_174894469.1">
    <property type="nucleotide sequence ID" value="NZ_CP054803.1"/>
</dbReference>
<sequence length="93" mass="11758">MLEYWLEFLGLDKPSEYHLVRNHLQKITHPHLIIRGHGDFYIEFTDEARQIVQYYKYRFLYDRELEILKKDKYLKVIRHGRIPYNQWKNWNFK</sequence>
<evidence type="ECO:0000313" key="1">
    <source>
        <dbReference type="EMBL" id="QKU21745.1"/>
    </source>
</evidence>
<reference evidence="1 2" key="1">
    <citation type="submission" date="2019-11" db="EMBL/GenBank/DDBJ databases">
        <title>FDA dAtabase for Regulatory Grade micrObial Sequences (FDA-ARGOS): Supporting development and validation of Infectious Disease Dx tests.</title>
        <authorList>
            <person name="Patel R."/>
            <person name="Rucinski S."/>
            <person name="Tallon L."/>
            <person name="Sadzewicz L."/>
            <person name="Vavikolanu K."/>
            <person name="Mehta A."/>
            <person name="Aluvathingal J."/>
            <person name="Nadendla S."/>
            <person name="Nandy P."/>
            <person name="Geyer C."/>
            <person name="Yan Y."/>
            <person name="Sichtig H."/>
        </authorList>
    </citation>
    <scope>NUCLEOTIDE SEQUENCE [LARGE SCALE GENOMIC DNA]</scope>
    <source>
        <strain evidence="1 2">FDAARGOS_557</strain>
    </source>
</reference>
<gene>
    <name evidence="1" type="ORF">FOB19_10235</name>
</gene>
<dbReference type="AlphaFoldDB" id="A0A6N1N404"/>
<organism evidence="1 2">
    <name type="scientific">Acinetobacter lwoffii</name>
    <dbReference type="NCBI Taxonomy" id="28090"/>
    <lineage>
        <taxon>Bacteria</taxon>
        <taxon>Pseudomonadati</taxon>
        <taxon>Pseudomonadota</taxon>
        <taxon>Gammaproteobacteria</taxon>
        <taxon>Moraxellales</taxon>
        <taxon>Moraxellaceae</taxon>
        <taxon>Acinetobacter</taxon>
    </lineage>
</organism>
<proteinExistence type="predicted"/>
<accession>A0A6N1N404</accession>